<name>A0A137SER4_9GAMM</name>
<dbReference type="CDD" id="cd01130">
    <property type="entry name" value="VirB11-like_ATPase"/>
    <property type="match status" value="1"/>
</dbReference>
<proteinExistence type="inferred from homology"/>
<dbReference type="Proteomes" id="UP000070282">
    <property type="component" value="Unassembled WGS sequence"/>
</dbReference>
<evidence type="ECO:0000259" key="2">
    <source>
        <dbReference type="SMART" id="SM00382"/>
    </source>
</evidence>
<accession>A0A137SER4</accession>
<sequence length="399" mass="44292">MATRIDDDYQNLKKNVHTHVVERLDEEGIEVERIDAQQLHRFIQSTVDQYVSVNRIPLAMADHTMLVREMVDEVVGFGPLEPLLADDQVNDILINGARSVFVEIAGVLQKVQVRFIDDDHVLRIIRRILAPLGRRLDESSPMVDARLPDGSRVNAIIPPIALDGPSMSIRKFSSKHLTANQLVNMGSMTRECLDLLAGIVESRRNLLVSGGTGTGKTTILNLLSEFIPKDERIVTIEDSAELQLNHPHIVRLETRPANTEGTGRVTARDLIVNALRMRPDRVIVGEVRSGEIIELLQAMNTGHEGSMSTIHSNSAKDALIRIETLLAVNGYDAGERAIARLIGSSLDVVVQLTRLPNGRRLVSEVVALRPTKDDPYRMETLYRSSELDWLAPEDTGVAP</sequence>
<comment type="caution">
    <text evidence="3">The sequence shown here is derived from an EMBL/GenBank/DDBJ whole genome shotgun (WGS) entry which is preliminary data.</text>
</comment>
<dbReference type="AlphaFoldDB" id="A0A137SER4"/>
<keyword evidence="3" id="KW-0378">Hydrolase</keyword>
<organism evidence="3 4">
    <name type="scientific">Marinobacter excellens LAMA 842</name>
    <dbReference type="NCBI Taxonomy" id="1306954"/>
    <lineage>
        <taxon>Bacteria</taxon>
        <taxon>Pseudomonadati</taxon>
        <taxon>Pseudomonadota</taxon>
        <taxon>Gammaproteobacteria</taxon>
        <taxon>Pseudomonadales</taxon>
        <taxon>Marinobacteraceae</taxon>
        <taxon>Marinobacter</taxon>
    </lineage>
</organism>
<dbReference type="Gene3D" id="3.40.50.300">
    <property type="entry name" value="P-loop containing nucleotide triphosphate hydrolases"/>
    <property type="match status" value="1"/>
</dbReference>
<dbReference type="PANTHER" id="PTHR30486">
    <property type="entry name" value="TWITCHING MOTILITY PROTEIN PILT"/>
    <property type="match status" value="1"/>
</dbReference>
<evidence type="ECO:0000256" key="1">
    <source>
        <dbReference type="ARBA" id="ARBA00006611"/>
    </source>
</evidence>
<comment type="similarity">
    <text evidence="1">Belongs to the GSP E family.</text>
</comment>
<dbReference type="RefSeq" id="WP_061331470.1">
    <property type="nucleotide sequence ID" value="NZ_LOCO01000004.1"/>
</dbReference>
<keyword evidence="4" id="KW-1185">Reference proteome</keyword>
<dbReference type="Pfam" id="PF00437">
    <property type="entry name" value="T2SSE"/>
    <property type="match status" value="1"/>
</dbReference>
<dbReference type="EMBL" id="LOCO01000004">
    <property type="protein sequence ID" value="KXO10921.1"/>
    <property type="molecule type" value="Genomic_DNA"/>
</dbReference>
<protein>
    <submittedName>
        <fullName evidence="3">Type II/IV secretion system ATP hydrolase TadA/VirB11/CpaF, TadA subfamily</fullName>
    </submittedName>
</protein>
<dbReference type="SMART" id="SM00382">
    <property type="entry name" value="AAA"/>
    <property type="match status" value="1"/>
</dbReference>
<dbReference type="InterPro" id="IPR050921">
    <property type="entry name" value="T4SS_GSP_E_ATPase"/>
</dbReference>
<dbReference type="Gene3D" id="3.30.450.380">
    <property type="match status" value="1"/>
</dbReference>
<gene>
    <name evidence="3" type="ORF">J122_1045</name>
</gene>
<dbReference type="SUPFAM" id="SSF52540">
    <property type="entry name" value="P-loop containing nucleoside triphosphate hydrolases"/>
    <property type="match status" value="1"/>
</dbReference>
<dbReference type="InterPro" id="IPR003593">
    <property type="entry name" value="AAA+_ATPase"/>
</dbReference>
<dbReference type="GO" id="GO:0016887">
    <property type="term" value="F:ATP hydrolysis activity"/>
    <property type="evidence" value="ECO:0007669"/>
    <property type="project" value="InterPro"/>
</dbReference>
<dbReference type="InterPro" id="IPR001482">
    <property type="entry name" value="T2SS/T4SS_dom"/>
</dbReference>
<dbReference type="PATRIC" id="fig|1306954.6.peg.2921"/>
<dbReference type="InterPro" id="IPR027417">
    <property type="entry name" value="P-loop_NTPase"/>
</dbReference>
<reference evidence="4" key="1">
    <citation type="submission" date="2015-12" db="EMBL/GenBank/DDBJ databases">
        <authorList>
            <person name="Lima A."/>
            <person name="Farahani Zayas N."/>
            <person name="Castro Da Silva M.A."/>
            <person name="Cabral A."/>
            <person name="Pessatti M.L."/>
        </authorList>
    </citation>
    <scope>NUCLEOTIDE SEQUENCE [LARGE SCALE GENOMIC DNA]</scope>
    <source>
        <strain evidence="4">LAMA 842</strain>
    </source>
</reference>
<dbReference type="PANTHER" id="PTHR30486:SF15">
    <property type="entry name" value="TYPE II_IV SECRETION SYSTEM ATPASE"/>
    <property type="match status" value="1"/>
</dbReference>
<feature type="domain" description="AAA+ ATPase" evidence="2">
    <location>
        <begin position="202"/>
        <end position="352"/>
    </location>
</feature>
<evidence type="ECO:0000313" key="4">
    <source>
        <dbReference type="Proteomes" id="UP000070282"/>
    </source>
</evidence>
<evidence type="ECO:0000313" key="3">
    <source>
        <dbReference type="EMBL" id="KXO10921.1"/>
    </source>
</evidence>